<reference evidence="1 2" key="1">
    <citation type="journal article" date="2011" name="EMBO J.">
        <title>Structural diversity of bacterial flagellar motors.</title>
        <authorList>
            <person name="Chen S."/>
            <person name="Beeby M."/>
            <person name="Murphy G.E."/>
            <person name="Leadbetter J.R."/>
            <person name="Hendrixson D.R."/>
            <person name="Briegel A."/>
            <person name="Li Z."/>
            <person name="Shi J."/>
            <person name="Tocheva E.I."/>
            <person name="Muller A."/>
            <person name="Dobro M.J."/>
            <person name="Jensen G.J."/>
        </authorList>
    </citation>
    <scope>NUCLEOTIDE SEQUENCE [LARGE SCALE GENOMIC DNA]</scope>
    <source>
        <strain evidence="1 2">DSM 6540</strain>
    </source>
</reference>
<protein>
    <submittedName>
        <fullName evidence="1">Uncharacterized protein</fullName>
    </submittedName>
</protein>
<organism evidence="1 2">
    <name type="scientific">Acetonema longum DSM 6540</name>
    <dbReference type="NCBI Taxonomy" id="1009370"/>
    <lineage>
        <taxon>Bacteria</taxon>
        <taxon>Bacillati</taxon>
        <taxon>Bacillota</taxon>
        <taxon>Negativicutes</taxon>
        <taxon>Acetonemataceae</taxon>
        <taxon>Acetonema</taxon>
    </lineage>
</organism>
<evidence type="ECO:0000313" key="1">
    <source>
        <dbReference type="EMBL" id="EGO64337.1"/>
    </source>
</evidence>
<gene>
    <name evidence="1" type="ORF">ALO_08470</name>
</gene>
<sequence length="54" mass="6483">MTIQDTEESMKTRAIRADWKWQEKIEGRFGGKLRYQNMIGLPFEYREMLLDSGQ</sequence>
<dbReference type="AlphaFoldDB" id="F7NHZ6"/>
<name>F7NHZ6_9FIRM</name>
<comment type="caution">
    <text evidence="1">The sequence shown here is derived from an EMBL/GenBank/DDBJ whole genome shotgun (WGS) entry which is preliminary data.</text>
</comment>
<dbReference type="Proteomes" id="UP000003240">
    <property type="component" value="Unassembled WGS sequence"/>
</dbReference>
<keyword evidence="2" id="KW-1185">Reference proteome</keyword>
<dbReference type="EMBL" id="AFGF01000063">
    <property type="protein sequence ID" value="EGO64337.1"/>
    <property type="molecule type" value="Genomic_DNA"/>
</dbReference>
<evidence type="ECO:0000313" key="2">
    <source>
        <dbReference type="Proteomes" id="UP000003240"/>
    </source>
</evidence>
<accession>F7NHZ6</accession>
<proteinExistence type="predicted"/>